<comment type="caution">
    <text evidence="1">The sequence shown here is derived from an EMBL/GenBank/DDBJ whole genome shotgun (WGS) entry which is preliminary data.</text>
</comment>
<evidence type="ECO:0000313" key="2">
    <source>
        <dbReference type="Proteomes" id="UP000018040"/>
    </source>
</evidence>
<dbReference type="VEuPathDB" id="GiardiaDB:GL50803_004820"/>
<dbReference type="AlphaFoldDB" id="V6TTU7"/>
<reference evidence="1 2" key="2">
    <citation type="journal article" date="2013" name="Genome Biol. Evol.">
        <title>Genome sequencing of Giardia lamblia genotypes A2 and B isolates (DH and GS) and comparative analysis with the genomes of genotypes A1 and E (WB and Pig).</title>
        <authorList>
            <person name="Adam R.D."/>
            <person name="Dahlstrom E.W."/>
            <person name="Martens C.A."/>
            <person name="Bruno D.P."/>
            <person name="Barbian K.D."/>
            <person name="Ricklefs S.M."/>
            <person name="Hernandez M.M."/>
            <person name="Narla N.P."/>
            <person name="Patel R.B."/>
            <person name="Porcella S.F."/>
            <person name="Nash T.E."/>
        </authorList>
    </citation>
    <scope>NUCLEOTIDE SEQUENCE [LARGE SCALE GENOMIC DNA]</scope>
    <source>
        <strain evidence="1 2">GS</strain>
    </source>
</reference>
<accession>V6TTU7</accession>
<dbReference type="VEuPathDB" id="GiardiaDB:GL50581_2736"/>
<dbReference type="Proteomes" id="UP000018040">
    <property type="component" value="Unassembled WGS sequence"/>
</dbReference>
<organism evidence="1 2">
    <name type="scientific">Giardia intestinalis</name>
    <name type="common">Giardia lamblia</name>
    <dbReference type="NCBI Taxonomy" id="5741"/>
    <lineage>
        <taxon>Eukaryota</taxon>
        <taxon>Metamonada</taxon>
        <taxon>Diplomonadida</taxon>
        <taxon>Hexamitidae</taxon>
        <taxon>Giardiinae</taxon>
        <taxon>Giardia</taxon>
    </lineage>
</organism>
<dbReference type="EMBL" id="AHHH01000111">
    <property type="protein sequence ID" value="ESU41757.1"/>
    <property type="molecule type" value="Genomic_DNA"/>
</dbReference>
<sequence>MMSRPVIADVRVALLGDSARVEAAFPGALPEESEHLGYSLRTVTRDASAYRFHFFAAATDKPVSEYMRQKLSSAQMLVFLVDDRTGGALADLLDRALLTRPVILVASPQEEAMVRATDGYTRCCDRGLPVSVISRGLFDESPLDLILNFALEHVKDIAYREIR</sequence>
<evidence type="ECO:0000313" key="1">
    <source>
        <dbReference type="EMBL" id="ESU41757.1"/>
    </source>
</evidence>
<gene>
    <name evidence="1" type="ORF">GSB_152739</name>
</gene>
<reference evidence="2" key="1">
    <citation type="submission" date="2012-02" db="EMBL/GenBank/DDBJ databases">
        <title>Genome sequencing of Giardia lamblia Genotypes A2 and B isolates (DH and GS) and comparative analysis with the genomes of Genotypes A1 and E (WB and Pig).</title>
        <authorList>
            <person name="Adam R."/>
            <person name="Dahlstrom E."/>
            <person name="Martens C."/>
            <person name="Bruno D."/>
            <person name="Barbian K."/>
            <person name="Porcella S.F."/>
            <person name="Nash T."/>
        </authorList>
    </citation>
    <scope>NUCLEOTIDE SEQUENCE</scope>
    <source>
        <strain evidence="2">GS</strain>
    </source>
</reference>
<dbReference type="VEuPathDB" id="GiardiaDB:QR46_1262"/>
<proteinExistence type="predicted"/>
<protein>
    <submittedName>
        <fullName evidence="1">Uncharacterized protein</fullName>
    </submittedName>
</protein>
<name>V6TTU7_GIAIN</name>